<dbReference type="GO" id="GO:0086010">
    <property type="term" value="P:membrane depolarization during action potential"/>
    <property type="evidence" value="ECO:0007669"/>
    <property type="project" value="TreeGrafter"/>
</dbReference>
<dbReference type="FunFam" id="1.20.5.1190:FF:000001">
    <property type="entry name" value="Sodium channel protein"/>
    <property type="match status" value="1"/>
</dbReference>
<dbReference type="PANTHER" id="PTHR10037">
    <property type="entry name" value="VOLTAGE-GATED CATION CHANNEL CALCIUM AND SODIUM"/>
    <property type="match status" value="1"/>
</dbReference>
<feature type="region of interest" description="Disordered" evidence="18">
    <location>
        <begin position="547"/>
        <end position="569"/>
    </location>
</feature>
<evidence type="ECO:0000313" key="23">
    <source>
        <dbReference type="Proteomes" id="UP001474421"/>
    </source>
</evidence>
<feature type="transmembrane region" description="Helical" evidence="16">
    <location>
        <begin position="1533"/>
        <end position="1553"/>
    </location>
</feature>
<feature type="domain" description="SCN5A-like C-terminal IQ motif" evidence="21">
    <location>
        <begin position="1675"/>
        <end position="1706"/>
    </location>
</feature>
<feature type="compositionally biased region" description="Basic and acidic residues" evidence="18">
    <location>
        <begin position="1762"/>
        <end position="1801"/>
    </location>
</feature>
<feature type="transmembrane region" description="Helical" evidence="16">
    <location>
        <begin position="1152"/>
        <end position="1174"/>
    </location>
</feature>
<dbReference type="InterPro" id="IPR043203">
    <property type="entry name" value="VGCC_Ca_Na"/>
</dbReference>
<keyword evidence="12" id="KW-1015">Disulfide bond</keyword>
<keyword evidence="13" id="KW-0325">Glycoprotein</keyword>
<dbReference type="FunFam" id="1.20.120.350:FF:000003">
    <property type="entry name" value="Voltage-dependent sodium channel"/>
    <property type="match status" value="1"/>
</dbReference>
<dbReference type="CDD" id="cd13433">
    <property type="entry name" value="Na_channel_gate"/>
    <property type="match status" value="1"/>
</dbReference>
<dbReference type="GO" id="GO:0019228">
    <property type="term" value="P:neuronal action potential"/>
    <property type="evidence" value="ECO:0007669"/>
    <property type="project" value="TreeGrafter"/>
</dbReference>
<dbReference type="InterPro" id="IPR027359">
    <property type="entry name" value="Volt_channel_dom_sf"/>
</dbReference>
<evidence type="ECO:0000256" key="17">
    <source>
        <dbReference type="SAM" id="Coils"/>
    </source>
</evidence>
<evidence type="ECO:0000313" key="22">
    <source>
        <dbReference type="EMBL" id="KAK9396795.1"/>
    </source>
</evidence>
<feature type="domain" description="Ion transport" evidence="19">
    <location>
        <begin position="197"/>
        <end position="501"/>
    </location>
</feature>
<feature type="transmembrane region" description="Helical" evidence="16">
    <location>
        <begin position="259"/>
        <end position="278"/>
    </location>
</feature>
<proteinExistence type="inferred from homology"/>
<evidence type="ECO:0000256" key="6">
    <source>
        <dbReference type="ARBA" id="ARBA00022737"/>
    </source>
</evidence>
<dbReference type="PROSITE" id="PS50096">
    <property type="entry name" value="IQ"/>
    <property type="match status" value="1"/>
</dbReference>
<feature type="transmembrane region" description="Helical" evidence="16">
    <location>
        <begin position="468"/>
        <end position="495"/>
    </location>
</feature>
<feature type="transmembrane region" description="Helical" evidence="16">
    <location>
        <begin position="317"/>
        <end position="337"/>
    </location>
</feature>
<keyword evidence="7 16" id="KW-0851">Voltage-gated channel</keyword>
<evidence type="ECO:0000256" key="2">
    <source>
        <dbReference type="ARBA" id="ARBA00022448"/>
    </source>
</evidence>
<dbReference type="Proteomes" id="UP001474421">
    <property type="component" value="Unassembled WGS sequence"/>
</dbReference>
<evidence type="ECO:0000256" key="7">
    <source>
        <dbReference type="ARBA" id="ARBA00022882"/>
    </source>
</evidence>
<keyword evidence="5 16" id="KW-0812">Transmembrane</keyword>
<feature type="transmembrane region" description="Helical" evidence="16">
    <location>
        <begin position="1356"/>
        <end position="1379"/>
    </location>
</feature>
<evidence type="ECO:0000256" key="15">
    <source>
        <dbReference type="ARBA" id="ARBA00023303"/>
    </source>
</evidence>
<evidence type="ECO:0000256" key="14">
    <source>
        <dbReference type="ARBA" id="ARBA00023201"/>
    </source>
</evidence>
<feature type="transmembrane region" description="Helical" evidence="16">
    <location>
        <begin position="290"/>
        <end position="311"/>
    </location>
</feature>
<comment type="similarity">
    <text evidence="16">Belongs to the sodium channel (TC 1.A.1.10) family.</text>
</comment>
<keyword evidence="8 16" id="KW-1133">Transmembrane helix</keyword>
<evidence type="ECO:0000256" key="12">
    <source>
        <dbReference type="ARBA" id="ARBA00023157"/>
    </source>
</evidence>
<sequence length="1801" mass="206296">MFCQQAQLVSKLPLLKSVRRERKLDPKRVFGGILLTPSNKLIQEQNAKMASMPHIPGPDCLRPFTRESLKAIEKRIAEREAEKLKNQHEEDDEKQPKPRSDLEQGKSLPLIYGDPPPELIGVPLEDLDTFYRDQKTYIILNKGKTIFRFTATPALYMLDPFHLIRNCAIKVLIHSYPTQCLNWIWSGSTLGGGFGDFCMFIMITILANCVFMTMSDPPIWAKDVEYTFTGIYTFEAMIKVLARGFCIDSFTFLRDPWNWLDFSVIVMAYVTEFVDLGNVSALRTFRVLRALKTITVIPGLKTIVGALIQSVKKLSDVMILTVFCLAVFALIGLQLFMGNLRHKCVRWPPFSNDSLQEVLWRDPFDNSTLNDNFTLTGNDTFDWDEYINNEDNFYFLDGALDALLCGNSSDAGQCPEGFLCMKAGRNPNYGYTSYDTFSWAFLSLFRLMTQDYWENLFQLTLRAAGKTYMIFFVVIIFLGSFYLINLILAVVAMAYAEQNEATLQEEKEKEAEFQQMVEQLKKHQEEQQRLLQAQAANNSSAESIIVEKKKKGESDERAQSDQEEPNDCNGQVIPRLVLEKTVTIDESSPREEHEKSDQNHLCVDGVEGKGLEKRVGSAVSVVSSTLEELEEAYQKCPPWWYKFAHTVLIWNCCPPWVKLKHIVKLFVMDPFVDLGITICIVLNTVFMAMEHYPMTEEFNSVLNVGNLVFTGIFTAEMVLKLIALDPYEYFQQGWNIFDSIIVTLSLVELGLANVQGLSVLRSFRLMRVFKLAKSWPTLNMLIKIIGNSVGALGNLTLVLAIIVFIFAVVGMQLFGKSYKECVCKISSDCELPRWHMHDFFHAFLIVFRVLCGEWIETMWDCMEVAGQPMCLIVFLMVMVIGNLVVLNLFLALLLSSFSADSLAGSDDDNEMNNLQIAIGRITRGIDFVKKHVLLLLHRELKEKAELSSEEPDDSKKENFVLNHMDTLNHVDTGQDFKSEYMDGIVKKEQLIDELDQMNFINNPNLTINVPIASEESDLYDETDTGEETADDTKKPLSDGTDTSICSTVDYKHPDPLEDKAEVEENVENDDPQECFTEACIQRCPCLYVDIKTEKGAKWWNLRRTCFKIVEHNWFETFIIFMILLSSGALAFEDIYIERRHIIRTILEYADKIFTYVFILEMLLKWIAYGFKVYFTNAWCWLDFLIVDVSLISLTANWLGYSELGAIKSLRTLRALRPLRALSRFEGMRVVVNALLGAIPSIMNVLLVCLIFWLIFSIMGVNLFAGKYYHCVNTTTGELFEIQHVNNKSDCIDLINVENATDVRWVNVKVNFDNVGLGYLSLLQVATFKGWMDIMYAAVDSREQEEQPQYEVNLYMYIYFVIFIIFGAFFTLNLFIGVIIDNFNQQKKKFGGKDIFMTEEQKKYYNAMKKLGSKKPVKPIPRPQNKYQGMIFDFVTQQAFDIVIMILICLNMVTMMVETDDQSETKINILAQINLIFIVIFTSECFLKMIALRHYFFTNGWNVFDFVVVILSIVGLVLSDIIEKYFVSPTLFRVIRYIIVSFLIVVNMYIAIILENFNVATEESSEPLCEDDFEMFYETWEKFDPDATQFITYSTLSDFVDTLQEPLRIAKPNKIKLITMDLPMVPGDKIHCLDILFALTKEVLGDSGEMDALKESMEEKFMAANPSKVSYEPITTTLKRKQEEVCAIKIQRAFRRYLLKRSVKQASYLYRQSQDIETPKEDAPEKEGMIAEKMNAMYGSQVEVEKSPETAPSLVLEPISSPEIKKDSGEKKEQDNNGKKEDDSGKTKKSENAKRGVKESSV</sequence>
<dbReference type="FunFam" id="1.20.120.350:FF:000005">
    <property type="entry name" value="Sodium channel protein"/>
    <property type="match status" value="1"/>
</dbReference>
<feature type="compositionally biased region" description="Basic and acidic residues" evidence="18">
    <location>
        <begin position="547"/>
        <end position="560"/>
    </location>
</feature>
<keyword evidence="6" id="KW-0677">Repeat</keyword>
<comment type="subcellular location">
    <subcellularLocation>
        <location evidence="1 16">Cell membrane</location>
        <topology evidence="1 16">Multi-pass membrane protein</topology>
    </subcellularLocation>
</comment>
<feature type="transmembrane region" description="Helical" evidence="16">
    <location>
        <begin position="781"/>
        <end position="809"/>
    </location>
</feature>
<feature type="region of interest" description="Disordered" evidence="18">
    <location>
        <begin position="81"/>
        <end position="107"/>
    </location>
</feature>
<feature type="domain" description="Ion transport" evidence="19">
    <location>
        <begin position="1437"/>
        <end position="1537"/>
    </location>
</feature>
<feature type="transmembrane region" description="Helical" evidence="16">
    <location>
        <begin position="1180"/>
        <end position="1200"/>
    </location>
</feature>
<dbReference type="FunFam" id="1.10.238.10:FF:000002">
    <property type="entry name" value="Sodium channel protein"/>
    <property type="match status" value="1"/>
</dbReference>
<comment type="function">
    <text evidence="16">Mediates the voltage-dependent sodium ion permeability of excitable membranes. Assuming opened or closed conformations in response to the voltage difference across the membrane, the protein forms a sodium-selective channel through which Na(+) ions may pass in accordance with their electrochemical gradient.</text>
</comment>
<feature type="transmembrane region" description="Helical" evidence="16">
    <location>
        <begin position="1502"/>
        <end position="1521"/>
    </location>
</feature>
<evidence type="ECO:0000256" key="13">
    <source>
        <dbReference type="ARBA" id="ARBA00023180"/>
    </source>
</evidence>
<feature type="compositionally biased region" description="Acidic residues" evidence="18">
    <location>
        <begin position="1018"/>
        <end position="1029"/>
    </location>
</feature>
<feature type="transmembrane region" description="Helical" evidence="16">
    <location>
        <begin position="871"/>
        <end position="894"/>
    </location>
</feature>
<feature type="transmembrane region" description="Helical" evidence="16">
    <location>
        <begin position="671"/>
        <end position="689"/>
    </location>
</feature>
<keyword evidence="17" id="KW-0175">Coiled coil</keyword>
<dbReference type="Pfam" id="PF06512">
    <property type="entry name" value="Na_trans_assoc"/>
    <property type="match status" value="1"/>
</dbReference>
<feature type="transmembrane region" description="Helical" evidence="16">
    <location>
        <begin position="701"/>
        <end position="724"/>
    </location>
</feature>
<keyword evidence="9 16" id="KW-0915">Sodium</keyword>
<evidence type="ECO:0000256" key="1">
    <source>
        <dbReference type="ARBA" id="ARBA00004651"/>
    </source>
</evidence>
<feature type="domain" description="Ion transport" evidence="19">
    <location>
        <begin position="1111"/>
        <end position="1388"/>
    </location>
</feature>
<feature type="transmembrane region" description="Helical" evidence="16">
    <location>
        <begin position="839"/>
        <end position="859"/>
    </location>
</feature>
<dbReference type="GO" id="GO:0005248">
    <property type="term" value="F:voltage-gated sodium channel activity"/>
    <property type="evidence" value="ECO:0007669"/>
    <property type="project" value="InterPro"/>
</dbReference>
<feature type="domain" description="Sodium ion transport-associated" evidence="20">
    <location>
        <begin position="908"/>
        <end position="1107"/>
    </location>
</feature>
<dbReference type="InterPro" id="IPR044564">
    <property type="entry name" value="Na_chnl_inactivation_gate"/>
</dbReference>
<feature type="domain" description="Ion transport" evidence="19">
    <location>
        <begin position="670"/>
        <end position="899"/>
    </location>
</feature>
<dbReference type="PRINTS" id="PR00170">
    <property type="entry name" value="NACHANNEL"/>
</dbReference>
<comment type="caution">
    <text evidence="16">Lacks conserved residue(s) required for the propagation of feature annotation.</text>
</comment>
<dbReference type="Gene3D" id="1.10.287.70">
    <property type="match status" value="3"/>
</dbReference>
<dbReference type="Pfam" id="PF24609">
    <property type="entry name" value="IQ_SCN5A_C"/>
    <property type="match status" value="1"/>
</dbReference>
<dbReference type="SUPFAM" id="SSF81324">
    <property type="entry name" value="Voltage-gated potassium channels"/>
    <property type="match status" value="4"/>
</dbReference>
<feature type="transmembrane region" description="Helical" evidence="16">
    <location>
        <begin position="1468"/>
        <end position="1490"/>
    </location>
</feature>
<evidence type="ECO:0000256" key="5">
    <source>
        <dbReference type="ARBA" id="ARBA00022692"/>
    </source>
</evidence>
<evidence type="ECO:0000256" key="10">
    <source>
        <dbReference type="ARBA" id="ARBA00023065"/>
    </source>
</evidence>
<evidence type="ECO:0000259" key="19">
    <source>
        <dbReference type="Pfam" id="PF00520"/>
    </source>
</evidence>
<evidence type="ECO:0000256" key="8">
    <source>
        <dbReference type="ARBA" id="ARBA00022989"/>
    </source>
</evidence>
<evidence type="ECO:0000259" key="21">
    <source>
        <dbReference type="Pfam" id="PF24609"/>
    </source>
</evidence>
<keyword evidence="23" id="KW-1185">Reference proteome</keyword>
<dbReference type="PANTHER" id="PTHR10037:SF223">
    <property type="entry name" value="SODIUM CHANNEL PROTEIN TYPE 4 SUBUNIT ALPHA"/>
    <property type="match status" value="1"/>
</dbReference>
<feature type="transmembrane region" description="Helical" evidence="16">
    <location>
        <begin position="1438"/>
        <end position="1456"/>
    </location>
</feature>
<dbReference type="InterPro" id="IPR001696">
    <property type="entry name" value="Na_channel_asu"/>
</dbReference>
<feature type="region of interest" description="Disordered" evidence="18">
    <location>
        <begin position="1018"/>
        <end position="1041"/>
    </location>
</feature>
<evidence type="ECO:0000256" key="16">
    <source>
        <dbReference type="RuleBase" id="RU361132"/>
    </source>
</evidence>
<keyword evidence="3 16" id="KW-0894">Sodium channel</keyword>
<dbReference type="FunFam" id="1.20.120.350:FF:000002">
    <property type="entry name" value="Sodium channel protein"/>
    <property type="match status" value="1"/>
</dbReference>
<dbReference type="FunFam" id="1.10.287.70:FF:000006">
    <property type="entry name" value="Sodium channel protein"/>
    <property type="match status" value="1"/>
</dbReference>
<dbReference type="Gene3D" id="1.20.120.350">
    <property type="entry name" value="Voltage-gated potassium channels. Chain C"/>
    <property type="match status" value="4"/>
</dbReference>
<evidence type="ECO:0000256" key="4">
    <source>
        <dbReference type="ARBA" id="ARBA00022475"/>
    </source>
</evidence>
<keyword evidence="4" id="KW-1003">Cell membrane</keyword>
<evidence type="ECO:0000259" key="20">
    <source>
        <dbReference type="Pfam" id="PF06512"/>
    </source>
</evidence>
<feature type="coiled-coil region" evidence="17">
    <location>
        <begin position="496"/>
        <end position="537"/>
    </location>
</feature>
<keyword evidence="11 16" id="KW-0472">Membrane</keyword>
<dbReference type="Pfam" id="PF00520">
    <property type="entry name" value="Ion_trans"/>
    <property type="match status" value="4"/>
</dbReference>
<reference evidence="22 23" key="1">
    <citation type="journal article" date="2024" name="Proc. Natl. Acad. Sci. U.S.A.">
        <title>The genetic regulatory architecture and epigenomic basis for age-related changes in rattlesnake venom.</title>
        <authorList>
            <person name="Hogan M.P."/>
            <person name="Holding M.L."/>
            <person name="Nystrom G.S."/>
            <person name="Colston T.J."/>
            <person name="Bartlett D.A."/>
            <person name="Mason A.J."/>
            <person name="Ellsworth S.A."/>
            <person name="Rautsaw R.M."/>
            <person name="Lawrence K.C."/>
            <person name="Strickland J.L."/>
            <person name="He B."/>
            <person name="Fraser P."/>
            <person name="Margres M.J."/>
            <person name="Gilbert D.M."/>
            <person name="Gibbs H.L."/>
            <person name="Parkinson C.L."/>
            <person name="Rokyta D.R."/>
        </authorList>
    </citation>
    <scope>NUCLEOTIDE SEQUENCE [LARGE SCALE GENOMIC DNA]</scope>
    <source>
        <strain evidence="22">DRR0105</strain>
    </source>
</reference>
<dbReference type="GO" id="GO:0001518">
    <property type="term" value="C:voltage-gated sodium channel complex"/>
    <property type="evidence" value="ECO:0007669"/>
    <property type="project" value="UniProtKB-UniRule"/>
</dbReference>
<organism evidence="22 23">
    <name type="scientific">Crotalus adamanteus</name>
    <name type="common">Eastern diamondback rattlesnake</name>
    <dbReference type="NCBI Taxonomy" id="8729"/>
    <lineage>
        <taxon>Eukaryota</taxon>
        <taxon>Metazoa</taxon>
        <taxon>Chordata</taxon>
        <taxon>Craniata</taxon>
        <taxon>Vertebrata</taxon>
        <taxon>Euteleostomi</taxon>
        <taxon>Lepidosauria</taxon>
        <taxon>Squamata</taxon>
        <taxon>Bifurcata</taxon>
        <taxon>Unidentata</taxon>
        <taxon>Episquamata</taxon>
        <taxon>Toxicofera</taxon>
        <taxon>Serpentes</taxon>
        <taxon>Colubroidea</taxon>
        <taxon>Viperidae</taxon>
        <taxon>Crotalinae</taxon>
        <taxon>Crotalus</taxon>
    </lineage>
</organism>
<evidence type="ECO:0000256" key="11">
    <source>
        <dbReference type="ARBA" id="ARBA00023136"/>
    </source>
</evidence>
<keyword evidence="2 16" id="KW-0813">Transport</keyword>
<feature type="region of interest" description="Disordered" evidence="18">
    <location>
        <begin position="1739"/>
        <end position="1801"/>
    </location>
</feature>
<dbReference type="InterPro" id="IPR010526">
    <property type="entry name" value="Na_trans_assoc_dom"/>
</dbReference>
<dbReference type="FunFam" id="1.20.120.350:FF:000004">
    <property type="entry name" value="Sodium channel protein"/>
    <property type="match status" value="1"/>
</dbReference>
<dbReference type="EMBL" id="JAOTOJ010000008">
    <property type="protein sequence ID" value="KAK9396795.1"/>
    <property type="molecule type" value="Genomic_DNA"/>
</dbReference>
<dbReference type="Gene3D" id="1.20.5.1190">
    <property type="entry name" value="iswi atpase"/>
    <property type="match status" value="1"/>
</dbReference>
<protein>
    <recommendedName>
        <fullName evidence="16">Sodium channel protein</fullName>
    </recommendedName>
</protein>
<evidence type="ECO:0000256" key="18">
    <source>
        <dbReference type="SAM" id="MobiDB-lite"/>
    </source>
</evidence>
<gene>
    <name evidence="22" type="ORF">NXF25_020156</name>
</gene>
<evidence type="ECO:0000256" key="3">
    <source>
        <dbReference type="ARBA" id="ARBA00022461"/>
    </source>
</evidence>
<keyword evidence="10 16" id="KW-0406">Ion transport</keyword>
<keyword evidence="14 16" id="KW-0739">Sodium transport</keyword>
<feature type="transmembrane region" description="Helical" evidence="16">
    <location>
        <begin position="1229"/>
        <end position="1255"/>
    </location>
</feature>
<accession>A0AAW1B437</accession>
<name>A0AAW1B437_CROAD</name>
<keyword evidence="15 16" id="KW-0407">Ion channel</keyword>
<feature type="transmembrane region" description="Helical" evidence="16">
    <location>
        <begin position="736"/>
        <end position="760"/>
    </location>
</feature>
<feature type="transmembrane region" description="Helical" evidence="16">
    <location>
        <begin position="194"/>
        <end position="214"/>
    </location>
</feature>
<feature type="transmembrane region" description="Helical" evidence="16">
    <location>
        <begin position="1113"/>
        <end position="1131"/>
    </location>
</feature>
<dbReference type="InterPro" id="IPR058542">
    <property type="entry name" value="IQ_SCN5A_C"/>
</dbReference>
<feature type="compositionally biased region" description="Basic and acidic residues" evidence="18">
    <location>
        <begin position="81"/>
        <end position="104"/>
    </location>
</feature>
<evidence type="ECO:0000256" key="9">
    <source>
        <dbReference type="ARBA" id="ARBA00023053"/>
    </source>
</evidence>
<dbReference type="Gene3D" id="1.10.238.10">
    <property type="entry name" value="EF-hand"/>
    <property type="match status" value="1"/>
</dbReference>
<comment type="caution">
    <text evidence="22">The sequence shown here is derived from an EMBL/GenBank/DDBJ whole genome shotgun (WGS) entry which is preliminary data.</text>
</comment>
<dbReference type="InterPro" id="IPR005821">
    <property type="entry name" value="Ion_trans_dom"/>
</dbReference>